<sequence>MMKNGFQQLYEFLFLEDERILFEVMQKDGQTSVDCRGFCELVSGLAFSLRQEQAEMTAGKSRTRFLAVQIKNSPILYASVFAALQAGFDVLLVDPKLGEEPRKQLLQEANAKILLTDRPGADADWKCLSAAELQQKALQEQKKVKNADKEAPAKWGRYLAFATSGTTGPGRIIAYEGAAVCRQVMRTVQWFRETPFMTELLSGKDPQGERVMSILPMHHIFGCLCPLILMGYGFRILFPKNDAITTILGTMASAQVWGCMSVPMFWQTVLNLLRSRYGEVSADSIGQLAGENLKFCLTGGTYADPGLRRSFLEAGIGFSLGFGMTETGCCTMHFMSVENMDSEGYVYPWYEAEICTEDGQQLKNGTGELLLKSDALFSGYIQGGDLIPWEPEGDGYYRTGDIFCKEESRLTFVGRCKNLIVNASGENIYIEELEQSFEALAGFGLLYGIIECNSEPVLVVQLRGGENREQLLRCITEIVGTLPVYQRPQRAVLTKSVLPVTAKGEIRRRQITDEMLDDPGNTVQIYKR</sequence>
<evidence type="ECO:0000259" key="1">
    <source>
        <dbReference type="Pfam" id="PF00501"/>
    </source>
</evidence>
<reference evidence="2" key="1">
    <citation type="submission" date="2020-08" db="EMBL/GenBank/DDBJ databases">
        <authorList>
            <person name="Liu C."/>
            <person name="Sun Q."/>
        </authorList>
    </citation>
    <scope>NUCLEOTIDE SEQUENCE</scope>
    <source>
        <strain evidence="2">BX16</strain>
    </source>
</reference>
<dbReference type="InterPro" id="IPR050237">
    <property type="entry name" value="ATP-dep_AMP-bd_enzyme"/>
</dbReference>
<organism evidence="2 3">
    <name type="scientific">Lentihominibacter faecis</name>
    <dbReference type="NCBI Taxonomy" id="2764712"/>
    <lineage>
        <taxon>Bacteria</taxon>
        <taxon>Bacillati</taxon>
        <taxon>Bacillota</taxon>
        <taxon>Clostridia</taxon>
        <taxon>Peptostreptococcales</taxon>
        <taxon>Anaerovoracaceae</taxon>
        <taxon>Lentihominibacter</taxon>
    </lineage>
</organism>
<comment type="caution">
    <text evidence="2">The sequence shown here is derived from an EMBL/GenBank/DDBJ whole genome shotgun (WGS) entry which is preliminary data.</text>
</comment>
<protein>
    <submittedName>
        <fullName evidence="2">Acyl--CoA ligase</fullName>
    </submittedName>
</protein>
<dbReference type="Pfam" id="PF00501">
    <property type="entry name" value="AMP-binding"/>
    <property type="match status" value="1"/>
</dbReference>
<name>A0A923SLS1_9FIRM</name>
<gene>
    <name evidence="2" type="ORF">H8876_06060</name>
</gene>
<dbReference type="Proteomes" id="UP000644115">
    <property type="component" value="Unassembled WGS sequence"/>
</dbReference>
<proteinExistence type="predicted"/>
<dbReference type="RefSeq" id="WP_249286983.1">
    <property type="nucleotide sequence ID" value="NZ_JACRWC010000074.1"/>
</dbReference>
<feature type="domain" description="AMP-dependent synthetase/ligase" evidence="1">
    <location>
        <begin position="61"/>
        <end position="380"/>
    </location>
</feature>
<keyword evidence="2" id="KW-0436">Ligase</keyword>
<dbReference type="PANTHER" id="PTHR43767:SF1">
    <property type="entry name" value="NONRIBOSOMAL PEPTIDE SYNTHASE PES1 (EUROFUNG)-RELATED"/>
    <property type="match status" value="1"/>
</dbReference>
<keyword evidence="3" id="KW-1185">Reference proteome</keyword>
<accession>A0A923SLS1</accession>
<dbReference type="Gene3D" id="3.40.50.12780">
    <property type="entry name" value="N-terminal domain of ligase-like"/>
    <property type="match status" value="1"/>
</dbReference>
<evidence type="ECO:0000313" key="2">
    <source>
        <dbReference type="EMBL" id="MBC5999559.1"/>
    </source>
</evidence>
<dbReference type="InterPro" id="IPR000873">
    <property type="entry name" value="AMP-dep_synth/lig_dom"/>
</dbReference>
<evidence type="ECO:0000313" key="3">
    <source>
        <dbReference type="Proteomes" id="UP000644115"/>
    </source>
</evidence>
<dbReference type="SUPFAM" id="SSF56801">
    <property type="entry name" value="Acetyl-CoA synthetase-like"/>
    <property type="match status" value="1"/>
</dbReference>
<dbReference type="AlphaFoldDB" id="A0A923SLS1"/>
<dbReference type="EMBL" id="JACRWC010000074">
    <property type="protein sequence ID" value="MBC5999559.1"/>
    <property type="molecule type" value="Genomic_DNA"/>
</dbReference>
<dbReference type="PANTHER" id="PTHR43767">
    <property type="entry name" value="LONG-CHAIN-FATTY-ACID--COA LIGASE"/>
    <property type="match status" value="1"/>
</dbReference>
<dbReference type="InterPro" id="IPR042099">
    <property type="entry name" value="ANL_N_sf"/>
</dbReference>
<dbReference type="GO" id="GO:0016874">
    <property type="term" value="F:ligase activity"/>
    <property type="evidence" value="ECO:0007669"/>
    <property type="project" value="UniProtKB-KW"/>
</dbReference>